<comment type="function">
    <text evidence="7">Catalyzes the rate-limiting step of the non-oxidative phase in the pentose phosphate pathway. Catalyzes the reversible conversion of sedheptulose-7-phosphate and D-glyceraldehyde 3-phosphate into erythrose-4-phosphate and beta-D-fructose 6-phosphate.</text>
</comment>
<evidence type="ECO:0000256" key="5">
    <source>
        <dbReference type="ARBA" id="ARBA00023126"/>
    </source>
</evidence>
<dbReference type="GO" id="GO:0004801">
    <property type="term" value="F:transaldolase activity"/>
    <property type="evidence" value="ECO:0007669"/>
    <property type="project" value="UniProtKB-EC"/>
</dbReference>
<dbReference type="Proteomes" id="UP000235786">
    <property type="component" value="Unassembled WGS sequence"/>
</dbReference>
<evidence type="ECO:0000256" key="2">
    <source>
        <dbReference type="ARBA" id="ARBA00008012"/>
    </source>
</evidence>
<dbReference type="EMBL" id="KZ613955">
    <property type="protein sequence ID" value="PMD33883.1"/>
    <property type="molecule type" value="Genomic_DNA"/>
</dbReference>
<keyword evidence="9" id="KW-1185">Reference proteome</keyword>
<keyword evidence="4 7" id="KW-0808">Transferase</keyword>
<dbReference type="InterPro" id="IPR004730">
    <property type="entry name" value="Transaldolase_1"/>
</dbReference>
<dbReference type="SUPFAM" id="SSF51569">
    <property type="entry name" value="Aldolase"/>
    <property type="match status" value="1"/>
</dbReference>
<dbReference type="Gene3D" id="3.20.20.70">
    <property type="entry name" value="Aldolase class I"/>
    <property type="match status" value="1"/>
</dbReference>
<protein>
    <recommendedName>
        <fullName evidence="3 7">Transaldolase</fullName>
        <ecNumber evidence="3 7">2.2.1.2</ecNumber>
    </recommendedName>
</protein>
<proteinExistence type="inferred from homology"/>
<dbReference type="Pfam" id="PF00923">
    <property type="entry name" value="TAL_FSA"/>
    <property type="match status" value="1"/>
</dbReference>
<dbReference type="InterPro" id="IPR013785">
    <property type="entry name" value="Aldolase_TIM"/>
</dbReference>
<name>A0A2J6R5U3_HYAVF</name>
<dbReference type="AlphaFoldDB" id="A0A2J6R5U3"/>
<evidence type="ECO:0000256" key="6">
    <source>
        <dbReference type="ARBA" id="ARBA00023270"/>
    </source>
</evidence>
<dbReference type="GO" id="GO:0005737">
    <property type="term" value="C:cytoplasm"/>
    <property type="evidence" value="ECO:0007669"/>
    <property type="project" value="InterPro"/>
</dbReference>
<dbReference type="EC" id="2.2.1.2" evidence="3 7"/>
<accession>A0A2J6R5U3</accession>
<evidence type="ECO:0000256" key="7">
    <source>
        <dbReference type="RuleBase" id="RU000501"/>
    </source>
</evidence>
<dbReference type="PANTHER" id="PTHR10683:SF18">
    <property type="entry name" value="TRANSALDOLASE"/>
    <property type="match status" value="1"/>
</dbReference>
<evidence type="ECO:0000256" key="4">
    <source>
        <dbReference type="ARBA" id="ARBA00022679"/>
    </source>
</evidence>
<keyword evidence="5 7" id="KW-0570">Pentose shunt</keyword>
<dbReference type="InterPro" id="IPR001585">
    <property type="entry name" value="TAL/FSA"/>
</dbReference>
<dbReference type="OrthoDB" id="1711136at2759"/>
<dbReference type="PANTHER" id="PTHR10683">
    <property type="entry name" value="TRANSALDOLASE"/>
    <property type="match status" value="1"/>
</dbReference>
<comment type="similarity">
    <text evidence="2">Belongs to the transaldolase family. Type 1 subfamily.</text>
</comment>
<evidence type="ECO:0000313" key="8">
    <source>
        <dbReference type="EMBL" id="PMD33883.1"/>
    </source>
</evidence>
<gene>
    <name evidence="8" type="ORF">L207DRAFT_147902</name>
</gene>
<dbReference type="CDD" id="cd00957">
    <property type="entry name" value="Transaldolase_TalAB"/>
    <property type="match status" value="1"/>
</dbReference>
<sequence length="323" mass="34943">MGSQPANALSALQDVGTVLIADTADFQLIEKFKPSEGTTNPSLLYSAAQNPAYSSLLARTIKYAKSLEPPTPSQDRLQLAAEYLAVQFGTEIYKLTGRVSTEVDVIHSFNTDATTTAALRVISLYAAQGVPKEKVRIKISATWEGIKAASILTKEHGISVLITIVFGMAQAITAAEAGVACIAPYVGRISDWHTVQGITDGDKGVERVRDMQNYLRKYGYKTQVMGASFRSTEQVKQLAGTDLLTISPVVLEQLEKEAGDFGPSLTCESAQAADIPKLSYINDENAFRWAFNMDACAVEKSAEAMRKFADDSKKLKGLLASML</sequence>
<reference evidence="8 9" key="1">
    <citation type="submission" date="2016-04" db="EMBL/GenBank/DDBJ databases">
        <title>A degradative enzymes factory behind the ericoid mycorrhizal symbiosis.</title>
        <authorList>
            <consortium name="DOE Joint Genome Institute"/>
            <person name="Martino E."/>
            <person name="Morin E."/>
            <person name="Grelet G."/>
            <person name="Kuo A."/>
            <person name="Kohler A."/>
            <person name="Daghino S."/>
            <person name="Barry K."/>
            <person name="Choi C."/>
            <person name="Cichocki N."/>
            <person name="Clum A."/>
            <person name="Copeland A."/>
            <person name="Hainaut M."/>
            <person name="Haridas S."/>
            <person name="Labutti K."/>
            <person name="Lindquist E."/>
            <person name="Lipzen A."/>
            <person name="Khouja H.-R."/>
            <person name="Murat C."/>
            <person name="Ohm R."/>
            <person name="Olson A."/>
            <person name="Spatafora J."/>
            <person name="Veneault-Fourrey C."/>
            <person name="Henrissat B."/>
            <person name="Grigoriev I."/>
            <person name="Martin F."/>
            <person name="Perotto S."/>
        </authorList>
    </citation>
    <scope>NUCLEOTIDE SEQUENCE [LARGE SCALE GENOMIC DNA]</scope>
    <source>
        <strain evidence="8 9">F</strain>
    </source>
</reference>
<dbReference type="PROSITE" id="PS00958">
    <property type="entry name" value="TRANSALDOLASE_2"/>
    <property type="match status" value="1"/>
</dbReference>
<dbReference type="UniPathway" id="UPA00115">
    <property type="reaction ID" value="UER00414"/>
</dbReference>
<dbReference type="GO" id="GO:0006098">
    <property type="term" value="P:pentose-phosphate shunt"/>
    <property type="evidence" value="ECO:0007669"/>
    <property type="project" value="UniProtKB-UniPathway"/>
</dbReference>
<keyword evidence="6" id="KW-0704">Schiff base</keyword>
<evidence type="ECO:0000313" key="9">
    <source>
        <dbReference type="Proteomes" id="UP000235786"/>
    </source>
</evidence>
<dbReference type="InterPro" id="IPR018225">
    <property type="entry name" value="Transaldolase_AS"/>
</dbReference>
<organism evidence="8 9">
    <name type="scientific">Hyaloscypha variabilis (strain UAMH 11265 / GT02V1 / F)</name>
    <name type="common">Meliniomyces variabilis</name>
    <dbReference type="NCBI Taxonomy" id="1149755"/>
    <lineage>
        <taxon>Eukaryota</taxon>
        <taxon>Fungi</taxon>
        <taxon>Dikarya</taxon>
        <taxon>Ascomycota</taxon>
        <taxon>Pezizomycotina</taxon>
        <taxon>Leotiomycetes</taxon>
        <taxon>Helotiales</taxon>
        <taxon>Hyaloscyphaceae</taxon>
        <taxon>Hyaloscypha</taxon>
        <taxon>Hyaloscypha variabilis</taxon>
    </lineage>
</organism>
<comment type="catalytic activity">
    <reaction evidence="7">
        <text>D-sedoheptulose 7-phosphate + D-glyceraldehyde 3-phosphate = D-erythrose 4-phosphate + beta-D-fructose 6-phosphate</text>
        <dbReference type="Rhea" id="RHEA:17053"/>
        <dbReference type="ChEBI" id="CHEBI:16897"/>
        <dbReference type="ChEBI" id="CHEBI:57483"/>
        <dbReference type="ChEBI" id="CHEBI:57634"/>
        <dbReference type="ChEBI" id="CHEBI:59776"/>
        <dbReference type="EC" id="2.2.1.2"/>
    </reaction>
</comment>
<evidence type="ECO:0000256" key="1">
    <source>
        <dbReference type="ARBA" id="ARBA00004857"/>
    </source>
</evidence>
<evidence type="ECO:0000256" key="3">
    <source>
        <dbReference type="ARBA" id="ARBA00013151"/>
    </source>
</evidence>
<comment type="pathway">
    <text evidence="1 7">Carbohydrate degradation; pentose phosphate pathway; D-glyceraldehyde 3-phosphate and beta-D-fructose 6-phosphate from D-ribose 5-phosphate and D-xylulose 5-phosphate (non-oxidative stage): step 2/3.</text>
</comment>
<dbReference type="STRING" id="1149755.A0A2J6R5U3"/>
<dbReference type="GO" id="GO:0005975">
    <property type="term" value="P:carbohydrate metabolic process"/>
    <property type="evidence" value="ECO:0007669"/>
    <property type="project" value="InterPro"/>
</dbReference>